<name>A0A2T0MBP6_9FLAO</name>
<dbReference type="AlphaFoldDB" id="A0A2T0MBP6"/>
<gene>
    <name evidence="1" type="ORF">CLV81_3324</name>
</gene>
<evidence type="ECO:0000313" key="2">
    <source>
        <dbReference type="Proteomes" id="UP000237640"/>
    </source>
</evidence>
<evidence type="ECO:0008006" key="3">
    <source>
        <dbReference type="Google" id="ProtNLM"/>
    </source>
</evidence>
<protein>
    <recommendedName>
        <fullName evidence="3">Ankyrin repeat protein</fullName>
    </recommendedName>
</protein>
<dbReference type="OrthoDB" id="384737at2"/>
<organism evidence="1 2">
    <name type="scientific">Flagellimonas meridianipacifica</name>
    <dbReference type="NCBI Taxonomy" id="1080225"/>
    <lineage>
        <taxon>Bacteria</taxon>
        <taxon>Pseudomonadati</taxon>
        <taxon>Bacteroidota</taxon>
        <taxon>Flavobacteriia</taxon>
        <taxon>Flavobacteriales</taxon>
        <taxon>Flavobacteriaceae</taxon>
        <taxon>Flagellimonas</taxon>
    </lineage>
</organism>
<dbReference type="Proteomes" id="UP000237640">
    <property type="component" value="Unassembled WGS sequence"/>
</dbReference>
<proteinExistence type="predicted"/>
<accession>A0A2T0MBP6</accession>
<comment type="caution">
    <text evidence="1">The sequence shown here is derived from an EMBL/GenBank/DDBJ whole genome shotgun (WGS) entry which is preliminary data.</text>
</comment>
<dbReference type="InterPro" id="IPR036770">
    <property type="entry name" value="Ankyrin_rpt-contain_sf"/>
</dbReference>
<sequence length="166" mass="18649">MDRKTFMQKTTGGIILGALLPFTTYSQEQQLPKPLDIQLVKDFVVAGHRSLQTVKEMLEEHPYLIHTSYDWGKGDYEQAIEGAGHLGKKEIANFLIEQGARLNLFVLTMLGKTELVKPVLETYPKLIFSKGPHGFSLLHHAKVGEAKELHDYLTAKGLNTYNLGKN</sequence>
<keyword evidence="2" id="KW-1185">Reference proteome</keyword>
<evidence type="ECO:0000313" key="1">
    <source>
        <dbReference type="EMBL" id="PRX54919.1"/>
    </source>
</evidence>
<dbReference type="RefSeq" id="WP_106146403.1">
    <property type="nucleotide sequence ID" value="NZ_PVYX01000002.1"/>
</dbReference>
<dbReference type="Gene3D" id="1.25.40.20">
    <property type="entry name" value="Ankyrin repeat-containing domain"/>
    <property type="match status" value="1"/>
</dbReference>
<dbReference type="SUPFAM" id="SSF48403">
    <property type="entry name" value="Ankyrin repeat"/>
    <property type="match status" value="1"/>
</dbReference>
<reference evidence="1 2" key="1">
    <citation type="submission" date="2018-03" db="EMBL/GenBank/DDBJ databases">
        <title>Genomic Encyclopedia of Archaeal and Bacterial Type Strains, Phase II (KMG-II): from individual species to whole genera.</title>
        <authorList>
            <person name="Goeker M."/>
        </authorList>
    </citation>
    <scope>NUCLEOTIDE SEQUENCE [LARGE SCALE GENOMIC DNA]</scope>
    <source>
        <strain evidence="1 2">DSM 25027</strain>
    </source>
</reference>
<dbReference type="EMBL" id="PVYX01000002">
    <property type="protein sequence ID" value="PRX54919.1"/>
    <property type="molecule type" value="Genomic_DNA"/>
</dbReference>